<protein>
    <submittedName>
        <fullName evidence="1">Uncharacterized protein</fullName>
    </submittedName>
</protein>
<comment type="caution">
    <text evidence="1">The sequence shown here is derived from an EMBL/GenBank/DDBJ whole genome shotgun (WGS) entry which is preliminary data.</text>
</comment>
<dbReference type="Proteomes" id="UP000827092">
    <property type="component" value="Unassembled WGS sequence"/>
</dbReference>
<evidence type="ECO:0000313" key="1">
    <source>
        <dbReference type="EMBL" id="KAG8176619.1"/>
    </source>
</evidence>
<reference evidence="1 2" key="1">
    <citation type="journal article" date="2022" name="Nat. Ecol. Evol.">
        <title>A masculinizing supergene underlies an exaggerated male reproductive morph in a spider.</title>
        <authorList>
            <person name="Hendrickx F."/>
            <person name="De Corte Z."/>
            <person name="Sonet G."/>
            <person name="Van Belleghem S.M."/>
            <person name="Kostlbacher S."/>
            <person name="Vangestel C."/>
        </authorList>
    </citation>
    <scope>NUCLEOTIDE SEQUENCE [LARGE SCALE GENOMIC DNA]</scope>
    <source>
        <strain evidence="1">W744_W776</strain>
    </source>
</reference>
<dbReference type="EMBL" id="JAFNEN010000862">
    <property type="protein sequence ID" value="KAG8176619.1"/>
    <property type="molecule type" value="Genomic_DNA"/>
</dbReference>
<name>A0AAV6TZA7_9ARAC</name>
<keyword evidence="2" id="KW-1185">Reference proteome</keyword>
<gene>
    <name evidence="1" type="ORF">JTE90_028601</name>
</gene>
<accession>A0AAV6TZA7</accession>
<dbReference type="AlphaFoldDB" id="A0AAV6TZA7"/>
<evidence type="ECO:0000313" key="2">
    <source>
        <dbReference type="Proteomes" id="UP000827092"/>
    </source>
</evidence>
<proteinExistence type="predicted"/>
<sequence>MQFTRKGFPPDAFEKWISSSDAPAHEPSLMRLPLIPPCSYQESISRFVRYHHGSELWKIVFPPKIRNVVVPLDISPLKTLYQTMTG</sequence>
<organism evidence="1 2">
    <name type="scientific">Oedothorax gibbosus</name>
    <dbReference type="NCBI Taxonomy" id="931172"/>
    <lineage>
        <taxon>Eukaryota</taxon>
        <taxon>Metazoa</taxon>
        <taxon>Ecdysozoa</taxon>
        <taxon>Arthropoda</taxon>
        <taxon>Chelicerata</taxon>
        <taxon>Arachnida</taxon>
        <taxon>Araneae</taxon>
        <taxon>Araneomorphae</taxon>
        <taxon>Entelegynae</taxon>
        <taxon>Araneoidea</taxon>
        <taxon>Linyphiidae</taxon>
        <taxon>Erigoninae</taxon>
        <taxon>Oedothorax</taxon>
    </lineage>
</organism>